<dbReference type="PANTHER" id="PTHR32196:SF72">
    <property type="entry name" value="RIBOSE IMPORT PERMEASE PROTEIN RBSC"/>
    <property type="match status" value="1"/>
</dbReference>
<keyword evidence="8" id="KW-1185">Reference proteome</keyword>
<dbReference type="Proteomes" id="UP000276888">
    <property type="component" value="Chromosome"/>
</dbReference>
<dbReference type="RefSeq" id="WP_127096742.1">
    <property type="nucleotide sequence ID" value="NZ_CP031423.1"/>
</dbReference>
<dbReference type="GO" id="GO:0005886">
    <property type="term" value="C:plasma membrane"/>
    <property type="evidence" value="ECO:0007669"/>
    <property type="project" value="UniProtKB-SubCell"/>
</dbReference>
<feature type="transmembrane region" description="Helical" evidence="6">
    <location>
        <begin position="95"/>
        <end position="114"/>
    </location>
</feature>
<feature type="transmembrane region" description="Helical" evidence="6">
    <location>
        <begin position="69"/>
        <end position="88"/>
    </location>
</feature>
<feature type="transmembrane region" description="Helical" evidence="6">
    <location>
        <begin position="248"/>
        <end position="267"/>
    </location>
</feature>
<comment type="subcellular location">
    <subcellularLocation>
        <location evidence="1">Cell membrane</location>
        <topology evidence="1">Multi-pass membrane protein</topology>
    </subcellularLocation>
</comment>
<evidence type="ECO:0000313" key="8">
    <source>
        <dbReference type="Proteomes" id="UP000276888"/>
    </source>
</evidence>
<evidence type="ECO:0000256" key="3">
    <source>
        <dbReference type="ARBA" id="ARBA00022692"/>
    </source>
</evidence>
<sequence>MSTSTSRPSSTTPATETVAIGTFDEPKTGVVRGLLRAQAFQIFLVLLAIIIVFSALAPDTFAQWSNFRLIIQNASILAVLAVGMTYVITTAGIDLSIGSVLVFSGVVAAITMRALGGEGWGVAAIGIVVSILSGLFWGLFNGFLIAKGKIPPLIVTLGTLGITLGLAQIITGGIDVREVPAVLTDSIGYGNIFGTVPMISVIALVVIVFGAVMLRFTRFGLYTLAVGSSEIAARRVGVKVDSQLIRVYMLSGGLAGLAGILSLSQFSTTAIAGQSQTNLNVIAGVVIGGTSLFGGVGTILGTVVGLFIPAVLQNGFVITGVQPFWQQVAVGAVLITAVYVDQVRRSSAMRGNPQGLWKKFVSGGRRG</sequence>
<keyword evidence="4 6" id="KW-1133">Transmembrane helix</keyword>
<dbReference type="GO" id="GO:0022857">
    <property type="term" value="F:transmembrane transporter activity"/>
    <property type="evidence" value="ECO:0007669"/>
    <property type="project" value="InterPro"/>
</dbReference>
<keyword evidence="5 6" id="KW-0472">Membrane</keyword>
<evidence type="ECO:0000256" key="5">
    <source>
        <dbReference type="ARBA" id="ARBA00023136"/>
    </source>
</evidence>
<evidence type="ECO:0000313" key="7">
    <source>
        <dbReference type="EMBL" id="AZS38291.1"/>
    </source>
</evidence>
<dbReference type="InterPro" id="IPR001851">
    <property type="entry name" value="ABC_transp_permease"/>
</dbReference>
<protein>
    <submittedName>
        <fullName evidence="7">Ribose import permease protein RbsC</fullName>
    </submittedName>
</protein>
<gene>
    <name evidence="7" type="primary">rbsC_4</name>
    <name evidence="7" type="ORF">CVS47_02944</name>
</gene>
<feature type="transmembrane region" description="Helical" evidence="6">
    <location>
        <begin position="152"/>
        <end position="171"/>
    </location>
</feature>
<dbReference type="PANTHER" id="PTHR32196">
    <property type="entry name" value="ABC TRANSPORTER PERMEASE PROTEIN YPHD-RELATED-RELATED"/>
    <property type="match status" value="1"/>
</dbReference>
<dbReference type="CDD" id="cd06579">
    <property type="entry name" value="TM_PBP1_transp_AraH_like"/>
    <property type="match status" value="1"/>
</dbReference>
<feature type="transmembrane region" description="Helical" evidence="6">
    <location>
        <begin position="39"/>
        <end position="57"/>
    </location>
</feature>
<proteinExistence type="predicted"/>
<feature type="transmembrane region" description="Helical" evidence="6">
    <location>
        <begin position="191"/>
        <end position="212"/>
    </location>
</feature>
<evidence type="ECO:0000256" key="1">
    <source>
        <dbReference type="ARBA" id="ARBA00004651"/>
    </source>
</evidence>
<feature type="transmembrane region" description="Helical" evidence="6">
    <location>
        <begin position="120"/>
        <end position="140"/>
    </location>
</feature>
<dbReference type="EMBL" id="CP031423">
    <property type="protein sequence ID" value="AZS38291.1"/>
    <property type="molecule type" value="Genomic_DNA"/>
</dbReference>
<evidence type="ECO:0000256" key="2">
    <source>
        <dbReference type="ARBA" id="ARBA00022475"/>
    </source>
</evidence>
<accession>A0A3Q9J0B2</accession>
<dbReference type="KEGG" id="mlv:CVS47_02944"/>
<organism evidence="7 8">
    <name type="scientific">Microbacterium lemovicicum</name>
    <dbReference type="NCBI Taxonomy" id="1072463"/>
    <lineage>
        <taxon>Bacteria</taxon>
        <taxon>Bacillati</taxon>
        <taxon>Actinomycetota</taxon>
        <taxon>Actinomycetes</taxon>
        <taxon>Micrococcales</taxon>
        <taxon>Microbacteriaceae</taxon>
        <taxon>Microbacterium</taxon>
    </lineage>
</organism>
<dbReference type="AlphaFoldDB" id="A0A3Q9J0B2"/>
<dbReference type="OrthoDB" id="3676653at2"/>
<keyword evidence="3 6" id="KW-0812">Transmembrane</keyword>
<evidence type="ECO:0000256" key="4">
    <source>
        <dbReference type="ARBA" id="ARBA00022989"/>
    </source>
</evidence>
<keyword evidence="2" id="KW-1003">Cell membrane</keyword>
<name>A0A3Q9J0B2_9MICO</name>
<reference evidence="7 8" key="1">
    <citation type="submission" date="2018-08" db="EMBL/GenBank/DDBJ databases">
        <title>Microbacterium lemovicicum sp. nov., a bacterium isolated from a natural uranium-rich soil.</title>
        <authorList>
            <person name="ORTET P."/>
        </authorList>
    </citation>
    <scope>NUCLEOTIDE SEQUENCE [LARGE SCALE GENOMIC DNA]</scope>
    <source>
        <strain evidence="7 8">Viu22</strain>
    </source>
</reference>
<feature type="transmembrane region" description="Helical" evidence="6">
    <location>
        <begin position="279"/>
        <end position="312"/>
    </location>
</feature>
<dbReference type="Pfam" id="PF02653">
    <property type="entry name" value="BPD_transp_2"/>
    <property type="match status" value="1"/>
</dbReference>
<evidence type="ECO:0000256" key="6">
    <source>
        <dbReference type="SAM" id="Phobius"/>
    </source>
</evidence>